<organism evidence="3 4">
    <name type="scientific">Pelagicoccus enzymogenes</name>
    <dbReference type="NCBI Taxonomy" id="2773457"/>
    <lineage>
        <taxon>Bacteria</taxon>
        <taxon>Pseudomonadati</taxon>
        <taxon>Verrucomicrobiota</taxon>
        <taxon>Opitutia</taxon>
        <taxon>Puniceicoccales</taxon>
        <taxon>Pelagicoccaceae</taxon>
        <taxon>Pelagicoccus</taxon>
    </lineage>
</organism>
<feature type="signal peptide" evidence="1">
    <location>
        <begin position="1"/>
        <end position="21"/>
    </location>
</feature>
<reference evidence="3" key="1">
    <citation type="submission" date="2020-09" db="EMBL/GenBank/DDBJ databases">
        <title>Pelagicoccus enzymogenes sp. nov. with an EPS production, isolated from marine sediment.</title>
        <authorList>
            <person name="Feng X."/>
        </authorList>
    </citation>
    <scope>NUCLEOTIDE SEQUENCE</scope>
    <source>
        <strain evidence="3">NFK12</strain>
    </source>
</reference>
<evidence type="ECO:0000313" key="4">
    <source>
        <dbReference type="Proteomes" id="UP000622317"/>
    </source>
</evidence>
<dbReference type="Pfam" id="PF04366">
    <property type="entry name" value="Ysc84"/>
    <property type="match status" value="1"/>
</dbReference>
<accession>A0A927F9E4</accession>
<evidence type="ECO:0000259" key="2">
    <source>
        <dbReference type="Pfam" id="PF04366"/>
    </source>
</evidence>
<dbReference type="RefSeq" id="WP_191616797.1">
    <property type="nucleotide sequence ID" value="NZ_JACYFG010000013.1"/>
</dbReference>
<evidence type="ECO:0000256" key="1">
    <source>
        <dbReference type="SAM" id="SignalP"/>
    </source>
</evidence>
<dbReference type="Proteomes" id="UP000622317">
    <property type="component" value="Unassembled WGS sequence"/>
</dbReference>
<dbReference type="AlphaFoldDB" id="A0A927F9E4"/>
<dbReference type="CDD" id="cd11524">
    <property type="entry name" value="SYLF"/>
    <property type="match status" value="1"/>
</dbReference>
<proteinExistence type="predicted"/>
<feature type="domain" description="Ysc84 actin-binding" evidence="2">
    <location>
        <begin position="91"/>
        <end position="174"/>
    </location>
</feature>
<keyword evidence="4" id="KW-1185">Reference proteome</keyword>
<feature type="chain" id="PRO_5037256237" description="Ysc84 actin-binding domain-containing protein" evidence="1">
    <location>
        <begin position="22"/>
        <end position="179"/>
    </location>
</feature>
<evidence type="ECO:0000313" key="3">
    <source>
        <dbReference type="EMBL" id="MBD5779661.1"/>
    </source>
</evidence>
<sequence length="179" mass="19116">MKKLICLTLVSFLFSTPSVFAAKKKVLDAKIDQAIEEFYEHTSAGKKLAEDAAGMLVFPTVGKAGFGVGGEYGEGALFVNGKRVQYYSTASASIGFQIGVQSRSQIILFLEKSALKKFRESDGWEVGVDGSVAIANIGAGGEIDSKTLDEPVVAFVFGNKGLMYNLSLEGSKLTKIVKD</sequence>
<name>A0A927F9E4_9BACT</name>
<gene>
    <name evidence="3" type="ORF">IEN85_09155</name>
</gene>
<comment type="caution">
    <text evidence="3">The sequence shown here is derived from an EMBL/GenBank/DDBJ whole genome shotgun (WGS) entry which is preliminary data.</text>
</comment>
<dbReference type="InterPro" id="IPR007461">
    <property type="entry name" value="Ysc84_actin-binding"/>
</dbReference>
<keyword evidence="1" id="KW-0732">Signal</keyword>
<protein>
    <recommendedName>
        <fullName evidence="2">Ysc84 actin-binding domain-containing protein</fullName>
    </recommendedName>
</protein>
<dbReference type="EMBL" id="JACYFG010000013">
    <property type="protein sequence ID" value="MBD5779661.1"/>
    <property type="molecule type" value="Genomic_DNA"/>
</dbReference>